<keyword evidence="1" id="KW-0175">Coiled coil</keyword>
<feature type="region of interest" description="Disordered" evidence="2">
    <location>
        <begin position="1"/>
        <end position="21"/>
    </location>
</feature>
<evidence type="ECO:0000313" key="4">
    <source>
        <dbReference type="Proteomes" id="UP001178507"/>
    </source>
</evidence>
<reference evidence="3" key="1">
    <citation type="submission" date="2023-08" db="EMBL/GenBank/DDBJ databases">
        <authorList>
            <person name="Chen Y."/>
            <person name="Shah S."/>
            <person name="Dougan E. K."/>
            <person name="Thang M."/>
            <person name="Chan C."/>
        </authorList>
    </citation>
    <scope>NUCLEOTIDE SEQUENCE</scope>
</reference>
<organism evidence="3 4">
    <name type="scientific">Effrenium voratum</name>
    <dbReference type="NCBI Taxonomy" id="2562239"/>
    <lineage>
        <taxon>Eukaryota</taxon>
        <taxon>Sar</taxon>
        <taxon>Alveolata</taxon>
        <taxon>Dinophyceae</taxon>
        <taxon>Suessiales</taxon>
        <taxon>Symbiodiniaceae</taxon>
        <taxon>Effrenium</taxon>
    </lineage>
</organism>
<evidence type="ECO:0000313" key="3">
    <source>
        <dbReference type="EMBL" id="CAJ1377762.1"/>
    </source>
</evidence>
<dbReference type="Proteomes" id="UP001178507">
    <property type="component" value="Unassembled WGS sequence"/>
</dbReference>
<evidence type="ECO:0000256" key="2">
    <source>
        <dbReference type="SAM" id="MobiDB-lite"/>
    </source>
</evidence>
<dbReference type="AlphaFoldDB" id="A0AA36MSW0"/>
<feature type="non-terminal residue" evidence="3">
    <location>
        <position position="1"/>
    </location>
</feature>
<protein>
    <submittedName>
        <fullName evidence="3">Uncharacterized protein</fullName>
    </submittedName>
</protein>
<feature type="coiled-coil region" evidence="1">
    <location>
        <begin position="631"/>
        <end position="707"/>
    </location>
</feature>
<sequence length="830" mass="92191">MTFPCGLSMDDKGGGSGPSARAQKWLEQLCQVESRLLSNWEEFVAHRAEVQRRLQELARKQDPHEELEKFQRRLQQLSQHQEETMSRVGDLKNALETSQQSMEGLRGRVSAKLQEMAQGFEDQQREVLRAAEELISESAASSKRQSKAVAEELLKKMAELNHKLGENMTSVEEESLSRFEGLKGEVQDLSKRLDASREAERKAEAQWRTLRGEAHAQLEDLAEVTRTESARVKGLQERAQETNQRLESVALEAAAGRQQAAQLAAAQGHLEASLQEHLARFREKMEASVTQESKAQSEAVAQLARKLQRNEELLERCCEASEVEALRGLGVQQSAQLEQLSKTCQELTEARQGLFAEVDGCRSADRQLEDALRRMDARLESSSAQAALASQGVAEVKAFARELAEKAALQLRELLEIRTAETKELVERCARESSSKLEALRAADCERQKQVEVLTRSCEGLMEARQGIAAEVEGCRSIDRQLEEALRRVDARVERISAVAVQSSEGLGEAKLLTRELAEQAQQGRELLETRTAELKDLLEQQALETTTKMEALKLSDGQCHQQLDYLSRALQELSEARRGIFAEVESCQSSDRKLEEGLRRMDSRLERLSSLQSQCSEGLVEAKAAALSSAERSSRQAAELETRTAELKDQLKSLREELSGIGTKEAKTAESACQLARKQELHAEAASELRRLVEAMRGRQELLERQGGESGAALQALRVSESENGQQLERVLKMCGELSDARIGMVTEVENCRAIQRQLEDALRRVDARLESVSSVAAQCSGGLVDAKAFAQSAAEKALANSKELLELKASELKELVEKRATEATGKLE</sequence>
<feature type="coiled-coil region" evidence="1">
    <location>
        <begin position="143"/>
        <end position="206"/>
    </location>
</feature>
<gene>
    <name evidence="3" type="ORF">EVOR1521_LOCUS6481</name>
</gene>
<name>A0AA36MSW0_9DINO</name>
<accession>A0AA36MSW0</accession>
<keyword evidence="4" id="KW-1185">Reference proteome</keyword>
<proteinExistence type="predicted"/>
<evidence type="ECO:0000256" key="1">
    <source>
        <dbReference type="SAM" id="Coils"/>
    </source>
</evidence>
<dbReference type="EMBL" id="CAUJNA010000487">
    <property type="protein sequence ID" value="CAJ1377762.1"/>
    <property type="molecule type" value="Genomic_DNA"/>
</dbReference>
<comment type="caution">
    <text evidence="3">The sequence shown here is derived from an EMBL/GenBank/DDBJ whole genome shotgun (WGS) entry which is preliminary data.</text>
</comment>